<dbReference type="InterPro" id="IPR009057">
    <property type="entry name" value="Homeodomain-like_sf"/>
</dbReference>
<dbReference type="Pfam" id="PF12833">
    <property type="entry name" value="HTH_18"/>
    <property type="match status" value="1"/>
</dbReference>
<dbReference type="InterPro" id="IPR018060">
    <property type="entry name" value="HTH_AraC"/>
</dbReference>
<dbReference type="SMART" id="SM00342">
    <property type="entry name" value="HTH_ARAC"/>
    <property type="match status" value="1"/>
</dbReference>
<keyword evidence="3" id="KW-0804">Transcription</keyword>
<evidence type="ECO:0000259" key="4">
    <source>
        <dbReference type="PROSITE" id="PS01124"/>
    </source>
</evidence>
<sequence>MKTWQVTSEDVQVGLSKWADGLQEAFVQLEPVATVQDGFFGQIRQVTAADLTVSMVTSNGHEVRRLPSHIRRRAGDTVFMNVLSRGRSFVTQSDLQEIAPMDISIVDTRAPFAIRHDSPFQLASIALPSDWVAADLVCHHALSRSAAGRELSSIIWSLAQAFLTASPENDQFRVSLVGQIQHSLALLSQIEKTEAAPHTAVEMLQSYVRRHLDHPELRAAQLAAHFGVSVRRVHQLFEPTGHTVSEFINDTRLSRAAELLVDPDAVHRSISDVAWKVGYGDPSYFTRRFRRRFGCSPRAYRRAAQPVPIARES</sequence>
<dbReference type="GO" id="GO:0043565">
    <property type="term" value="F:sequence-specific DNA binding"/>
    <property type="evidence" value="ECO:0007669"/>
    <property type="project" value="InterPro"/>
</dbReference>
<keyword evidence="6" id="KW-1185">Reference proteome</keyword>
<reference evidence="5 6" key="1">
    <citation type="submission" date="2019-12" db="EMBL/GenBank/DDBJ databases">
        <title>Litoreibacter badius sp. nov., a novel bacteriochlorophyll a-containing bacterium in the genus Litoreibacter.</title>
        <authorList>
            <person name="Kanamuro M."/>
            <person name="Takabe Y."/>
            <person name="Mori K."/>
            <person name="Takaichi S."/>
            <person name="Hanada S."/>
        </authorList>
    </citation>
    <scope>NUCLEOTIDE SEQUENCE [LARGE SCALE GENOMIC DNA]</scope>
    <source>
        <strain evidence="5 6">K6</strain>
    </source>
</reference>
<dbReference type="SUPFAM" id="SSF46689">
    <property type="entry name" value="Homeodomain-like"/>
    <property type="match status" value="1"/>
</dbReference>
<proteinExistence type="predicted"/>
<dbReference type="OrthoDB" id="8004517at2"/>
<dbReference type="PROSITE" id="PS01124">
    <property type="entry name" value="HTH_ARAC_FAMILY_2"/>
    <property type="match status" value="1"/>
</dbReference>
<dbReference type="Gene3D" id="1.10.10.60">
    <property type="entry name" value="Homeodomain-like"/>
    <property type="match status" value="1"/>
</dbReference>
<protein>
    <submittedName>
        <fullName evidence="5">AraC family transcriptional regulator</fullName>
    </submittedName>
</protein>
<gene>
    <name evidence="5" type="ORF">KIN_20100</name>
</gene>
<dbReference type="PANTHER" id="PTHR46796:SF6">
    <property type="entry name" value="ARAC SUBFAMILY"/>
    <property type="match status" value="1"/>
</dbReference>
<dbReference type="InterPro" id="IPR035418">
    <property type="entry name" value="AraC-bd_2"/>
</dbReference>
<dbReference type="Proteomes" id="UP000436822">
    <property type="component" value="Unassembled WGS sequence"/>
</dbReference>
<evidence type="ECO:0000256" key="2">
    <source>
        <dbReference type="ARBA" id="ARBA00023125"/>
    </source>
</evidence>
<evidence type="ECO:0000256" key="3">
    <source>
        <dbReference type="ARBA" id="ARBA00023163"/>
    </source>
</evidence>
<dbReference type="PRINTS" id="PR00032">
    <property type="entry name" value="HTHARAC"/>
</dbReference>
<accession>A0A6N6JFD2</accession>
<dbReference type="RefSeq" id="WP_159806473.1">
    <property type="nucleotide sequence ID" value="NZ_BLJE01000002.1"/>
</dbReference>
<dbReference type="InterPro" id="IPR018062">
    <property type="entry name" value="HTH_AraC-typ_CS"/>
</dbReference>
<dbReference type="InterPro" id="IPR020449">
    <property type="entry name" value="Tscrpt_reg_AraC-type_HTH"/>
</dbReference>
<keyword evidence="1" id="KW-0805">Transcription regulation</keyword>
<comment type="caution">
    <text evidence="5">The sequence shown here is derived from an EMBL/GenBank/DDBJ whole genome shotgun (WGS) entry which is preliminary data.</text>
</comment>
<dbReference type="EMBL" id="BLJE01000002">
    <property type="protein sequence ID" value="GFE64936.1"/>
    <property type="molecule type" value="Genomic_DNA"/>
</dbReference>
<evidence type="ECO:0000313" key="5">
    <source>
        <dbReference type="EMBL" id="GFE64936.1"/>
    </source>
</evidence>
<dbReference type="InterPro" id="IPR050204">
    <property type="entry name" value="AraC_XylS_family_regulators"/>
</dbReference>
<name>A0A6N6JFD2_9RHOB</name>
<organism evidence="5 6">
    <name type="scientific">Litoreibacter roseus</name>
    <dbReference type="NCBI Taxonomy" id="2601869"/>
    <lineage>
        <taxon>Bacteria</taxon>
        <taxon>Pseudomonadati</taxon>
        <taxon>Pseudomonadota</taxon>
        <taxon>Alphaproteobacteria</taxon>
        <taxon>Rhodobacterales</taxon>
        <taxon>Roseobacteraceae</taxon>
        <taxon>Litoreibacter</taxon>
    </lineage>
</organism>
<dbReference type="GO" id="GO:0003700">
    <property type="term" value="F:DNA-binding transcription factor activity"/>
    <property type="evidence" value="ECO:0007669"/>
    <property type="project" value="InterPro"/>
</dbReference>
<dbReference type="PROSITE" id="PS00041">
    <property type="entry name" value="HTH_ARAC_FAMILY_1"/>
    <property type="match status" value="1"/>
</dbReference>
<evidence type="ECO:0000256" key="1">
    <source>
        <dbReference type="ARBA" id="ARBA00023015"/>
    </source>
</evidence>
<dbReference type="AlphaFoldDB" id="A0A6N6JFD2"/>
<dbReference type="PANTHER" id="PTHR46796">
    <property type="entry name" value="HTH-TYPE TRANSCRIPTIONAL ACTIVATOR RHAS-RELATED"/>
    <property type="match status" value="1"/>
</dbReference>
<keyword evidence="2" id="KW-0238">DNA-binding</keyword>
<dbReference type="Pfam" id="PF14525">
    <property type="entry name" value="AraC_binding_2"/>
    <property type="match status" value="1"/>
</dbReference>
<feature type="domain" description="HTH araC/xylS-type" evidence="4">
    <location>
        <begin position="202"/>
        <end position="303"/>
    </location>
</feature>
<evidence type="ECO:0000313" key="6">
    <source>
        <dbReference type="Proteomes" id="UP000436822"/>
    </source>
</evidence>